<dbReference type="Pfam" id="PF25788">
    <property type="entry name" value="Ig_Rha78A_N"/>
    <property type="match status" value="1"/>
</dbReference>
<sequence>MKLTHLRVNHVTEPLGLCMDHPVFSWVAEDTPDKRQKCAQIVVENPQGETVYHSGRREDISSLGFEAPLDLAPRTRYQWTVTVWGDQGDWASATSWFETAKQEEPWQAQWIAADFADKEAQPLLAKDFTLSGKVQSARAYVCGLGLYELEINGQKAGNEYLLPGYHCYDAQLEYQTFDITALLNEGENRVGLALAPGWYKGDIIFDRYHNLYGDTMQAICEVHALLEDGQEQVIPTDLTWKSYPSPVTFSNIYDGEHYDARREVAGWSCPGCGEKASGVVPGTESVEKLMARLSPKIVKKQSFAPTVLHTKKDETVLDFGQNMTGWVEFDVDLPQGAEVRLSYGEVLQDGCFYRDNLRTAKAKYRYISKGEKAHVRPHFTFYGFRYVKVEGLDTVRPEDFTAWHIRSDIDPIGSIETADARVNQLFHNAMWGQFDNFLDVPTDCPQRDERLGWTGDAAIISATACKNIYMPAFFHHFIFNVGQEEKAFDGVVPIFVPMLKVPEGQKEPFDELGEGRGCAIWSDVATIMPWNVYENYGDLAQLRREYPIMKTWVESIRKDDVADGDRGLWLRGRQLGDWLALDREDGDTQNPFGATDLTYTATAFYYYSASLTAKAAKALGYEEDRQAYEALAQKIKKAIQDEYFQPDGSLKIHVTQTGCVLALFFQLYPEGTRDKVLDALRERIAARGNHLDTGFCGTPFLCRALSDNEAGDLAYTLFLNQDYPSWLYEVNMGATTVWERWNSLLPDGSISGTGMNSLNHYAYGSIVDWMYRNMMGLNPVEEAPGYKRAVIRPQPDKRIPWAKLQLDTASGTYRVAWKLEGDQLHGSVTVPFDCQATLLLPDGNQRELTAGTFVF</sequence>
<dbReference type="GO" id="GO:0005975">
    <property type="term" value="P:carbohydrate metabolic process"/>
    <property type="evidence" value="ECO:0007669"/>
    <property type="project" value="InterPro"/>
</dbReference>
<proteinExistence type="predicted"/>
<dbReference type="InterPro" id="IPR012341">
    <property type="entry name" value="6hp_glycosidase-like_sf"/>
</dbReference>
<evidence type="ECO:0000259" key="5">
    <source>
        <dbReference type="Pfam" id="PF08531"/>
    </source>
</evidence>
<dbReference type="InterPro" id="IPR013783">
    <property type="entry name" value="Ig-like_fold"/>
</dbReference>
<dbReference type="GO" id="GO:0030596">
    <property type="term" value="F:alpha-L-rhamnosidase activity"/>
    <property type="evidence" value="ECO:0007669"/>
    <property type="project" value="UniProtKB-EC"/>
</dbReference>
<comment type="catalytic activity">
    <reaction evidence="1">
        <text>Hydrolysis of terminal non-reducing alpha-L-rhamnose residues in alpha-L-rhamnosides.</text>
        <dbReference type="EC" id="3.2.1.40"/>
    </reaction>
</comment>
<dbReference type="InterPro" id="IPR035398">
    <property type="entry name" value="Bac_rhamnosid_C"/>
</dbReference>
<accession>A0A9D2SFM3</accession>
<dbReference type="Proteomes" id="UP000826793">
    <property type="component" value="Unassembled WGS sequence"/>
</dbReference>
<reference evidence="8" key="1">
    <citation type="journal article" date="2021" name="PeerJ">
        <title>Extensive microbial diversity within the chicken gut microbiome revealed by metagenomics and culture.</title>
        <authorList>
            <person name="Gilroy R."/>
            <person name="Ravi A."/>
            <person name="Getino M."/>
            <person name="Pursley I."/>
            <person name="Horton D.L."/>
            <person name="Alikhan N.F."/>
            <person name="Baker D."/>
            <person name="Gharbi K."/>
            <person name="Hall N."/>
            <person name="Watson M."/>
            <person name="Adriaenssens E.M."/>
            <person name="Foster-Nyarko E."/>
            <person name="Jarju S."/>
            <person name="Secka A."/>
            <person name="Antonio M."/>
            <person name="Oren A."/>
            <person name="Chaudhuri R.R."/>
            <person name="La Ragione R."/>
            <person name="Hildebrand F."/>
            <person name="Pallen M.J."/>
        </authorList>
    </citation>
    <scope>NUCLEOTIDE SEQUENCE</scope>
    <source>
        <strain evidence="8">CHK185-1770</strain>
    </source>
</reference>
<evidence type="ECO:0000259" key="4">
    <source>
        <dbReference type="Pfam" id="PF05592"/>
    </source>
</evidence>
<feature type="domain" description="Alpha-L-rhamnosidase C-terminal" evidence="7">
    <location>
        <begin position="776"/>
        <end position="848"/>
    </location>
</feature>
<dbReference type="EMBL" id="DWXG01000025">
    <property type="protein sequence ID" value="HJB97517.1"/>
    <property type="molecule type" value="Genomic_DNA"/>
</dbReference>
<dbReference type="Gene3D" id="2.60.40.10">
    <property type="entry name" value="Immunoglobulins"/>
    <property type="match status" value="1"/>
</dbReference>
<dbReference type="AlphaFoldDB" id="A0A9D2SFM3"/>
<dbReference type="SUPFAM" id="SSF48208">
    <property type="entry name" value="Six-hairpin glycosidases"/>
    <property type="match status" value="1"/>
</dbReference>
<dbReference type="PANTHER" id="PTHR33307">
    <property type="entry name" value="ALPHA-RHAMNOSIDASE (EUROFUNG)"/>
    <property type="match status" value="1"/>
</dbReference>
<dbReference type="Pfam" id="PF17389">
    <property type="entry name" value="Bac_rhamnosid6H"/>
    <property type="match status" value="1"/>
</dbReference>
<protein>
    <recommendedName>
        <fullName evidence="2">alpha-L-rhamnosidase</fullName>
        <ecNumber evidence="2">3.2.1.40</ecNumber>
    </recommendedName>
</protein>
<evidence type="ECO:0000256" key="1">
    <source>
        <dbReference type="ARBA" id="ARBA00001445"/>
    </source>
</evidence>
<dbReference type="Pfam" id="PF08531">
    <property type="entry name" value="Bac_rhamnosid_N"/>
    <property type="match status" value="1"/>
</dbReference>
<feature type="domain" description="Bacterial alpha-L-rhamnosidase N-terminal" evidence="5">
    <location>
        <begin position="133"/>
        <end position="297"/>
    </location>
</feature>
<dbReference type="Gene3D" id="2.60.120.260">
    <property type="entry name" value="Galactose-binding domain-like"/>
    <property type="match status" value="2"/>
</dbReference>
<evidence type="ECO:0000256" key="2">
    <source>
        <dbReference type="ARBA" id="ARBA00012652"/>
    </source>
</evidence>
<comment type="caution">
    <text evidence="8">The sequence shown here is derived from an EMBL/GenBank/DDBJ whole genome shotgun (WGS) entry which is preliminary data.</text>
</comment>
<evidence type="ECO:0000256" key="3">
    <source>
        <dbReference type="ARBA" id="ARBA00022801"/>
    </source>
</evidence>
<dbReference type="PIRSF" id="PIRSF010631">
    <property type="entry name" value="A-rhamnsds"/>
    <property type="match status" value="1"/>
</dbReference>
<dbReference type="Pfam" id="PF17390">
    <property type="entry name" value="Bac_rhamnosid_C"/>
    <property type="match status" value="1"/>
</dbReference>
<dbReference type="Pfam" id="PF05592">
    <property type="entry name" value="Bac_rhamnosid"/>
    <property type="match status" value="1"/>
</dbReference>
<feature type="domain" description="Alpha-L-rhamnosidase concanavalin-like" evidence="4">
    <location>
        <begin position="309"/>
        <end position="405"/>
    </location>
</feature>
<dbReference type="Gene3D" id="2.60.420.10">
    <property type="entry name" value="Maltose phosphorylase, domain 3"/>
    <property type="match status" value="1"/>
</dbReference>
<evidence type="ECO:0000313" key="9">
    <source>
        <dbReference type="Proteomes" id="UP000826793"/>
    </source>
</evidence>
<evidence type="ECO:0000259" key="7">
    <source>
        <dbReference type="Pfam" id="PF17390"/>
    </source>
</evidence>
<evidence type="ECO:0000313" key="8">
    <source>
        <dbReference type="EMBL" id="HJB97517.1"/>
    </source>
</evidence>
<feature type="domain" description="Alpha-L-rhamnosidase six-hairpin glycosidase" evidence="6">
    <location>
        <begin position="412"/>
        <end position="774"/>
    </location>
</feature>
<dbReference type="InterPro" id="IPR008902">
    <property type="entry name" value="Rhamnosid_concanavalin"/>
</dbReference>
<dbReference type="InterPro" id="IPR008928">
    <property type="entry name" value="6-hairpin_glycosidase_sf"/>
</dbReference>
<dbReference type="InterPro" id="IPR013737">
    <property type="entry name" value="Bac_rhamnosid_N"/>
</dbReference>
<keyword evidence="3 8" id="KW-0378">Hydrolase</keyword>
<organism evidence="8 9">
    <name type="scientific">Candidatus Acutalibacter pullicola</name>
    <dbReference type="NCBI Taxonomy" id="2838417"/>
    <lineage>
        <taxon>Bacteria</taxon>
        <taxon>Bacillati</taxon>
        <taxon>Bacillota</taxon>
        <taxon>Clostridia</taxon>
        <taxon>Eubacteriales</taxon>
        <taxon>Acutalibacteraceae</taxon>
        <taxon>Acutalibacter</taxon>
    </lineage>
</organism>
<dbReference type="InterPro" id="IPR035396">
    <property type="entry name" value="Bac_rhamnosid6H"/>
</dbReference>
<name>A0A9D2SFM3_9FIRM</name>
<dbReference type="Gene3D" id="1.50.10.10">
    <property type="match status" value="1"/>
</dbReference>
<dbReference type="PANTHER" id="PTHR33307:SF6">
    <property type="entry name" value="ALPHA-RHAMNOSIDASE (EUROFUNG)-RELATED"/>
    <property type="match status" value="1"/>
</dbReference>
<reference evidence="8" key="2">
    <citation type="submission" date="2021-04" db="EMBL/GenBank/DDBJ databases">
        <authorList>
            <person name="Gilroy R."/>
        </authorList>
    </citation>
    <scope>NUCLEOTIDE SEQUENCE</scope>
    <source>
        <strain evidence="8">CHK185-1770</strain>
    </source>
</reference>
<dbReference type="EC" id="3.2.1.40" evidence="2"/>
<evidence type="ECO:0000259" key="6">
    <source>
        <dbReference type="Pfam" id="PF17389"/>
    </source>
</evidence>
<gene>
    <name evidence="8" type="ORF">H9710_02930</name>
</gene>
<dbReference type="InterPro" id="IPR016007">
    <property type="entry name" value="Alpha_rhamnosid"/>
</dbReference>